<reference evidence="9 10" key="1">
    <citation type="submission" date="2016-10" db="EMBL/GenBank/DDBJ databases">
        <authorList>
            <person name="Varghese N."/>
            <person name="Submissions S."/>
        </authorList>
    </citation>
    <scope>NUCLEOTIDE SEQUENCE [LARGE SCALE GENOMIC DNA]</scope>
    <source>
        <strain evidence="9 10">DSM 20586</strain>
    </source>
</reference>
<dbReference type="InterPro" id="IPR013012">
    <property type="entry name" value="PTS_EIIB_3"/>
</dbReference>
<keyword evidence="5" id="KW-0598">Phosphotransferase system</keyword>
<dbReference type="PROSITE" id="PS51100">
    <property type="entry name" value="PTS_EIIB_TYPE_3"/>
    <property type="match status" value="1"/>
</dbReference>
<protein>
    <submittedName>
        <fullName evidence="9">PTS system, cellobiose-specific IIB component</fullName>
    </submittedName>
</protein>
<evidence type="ECO:0000256" key="4">
    <source>
        <dbReference type="ARBA" id="ARBA00022679"/>
    </source>
</evidence>
<keyword evidence="1" id="KW-0813">Transport</keyword>
<dbReference type="GO" id="GO:0009401">
    <property type="term" value="P:phosphoenolpyruvate-dependent sugar phosphotransferase system"/>
    <property type="evidence" value="ECO:0007669"/>
    <property type="project" value="UniProtKB-KW"/>
</dbReference>
<dbReference type="InterPro" id="IPR051819">
    <property type="entry name" value="PTS_sugar-specific_EIIB"/>
</dbReference>
<dbReference type="Proteomes" id="UP000183687">
    <property type="component" value="Unassembled WGS sequence"/>
</dbReference>
<evidence type="ECO:0000259" key="8">
    <source>
        <dbReference type="PROSITE" id="PS51100"/>
    </source>
</evidence>
<feature type="modified residue" description="Phosphocysteine; by EIIA" evidence="7">
    <location>
        <position position="10"/>
    </location>
</feature>
<keyword evidence="3" id="KW-0762">Sugar transport</keyword>
<keyword evidence="6" id="KW-0418">Kinase</keyword>
<dbReference type="AlphaFoldDB" id="A0AB38A7M4"/>
<evidence type="ECO:0000256" key="3">
    <source>
        <dbReference type="ARBA" id="ARBA00022597"/>
    </source>
</evidence>
<dbReference type="PANTHER" id="PTHR34581">
    <property type="entry name" value="PTS SYSTEM N,N'-DIACETYLCHITOBIOSE-SPECIFIC EIIB COMPONENT"/>
    <property type="match status" value="1"/>
</dbReference>
<dbReference type="InterPro" id="IPR003501">
    <property type="entry name" value="PTS_EIIB_2/3"/>
</dbReference>
<evidence type="ECO:0000313" key="9">
    <source>
        <dbReference type="EMBL" id="SEB92467.1"/>
    </source>
</evidence>
<comment type="caution">
    <text evidence="9">The sequence shown here is derived from an EMBL/GenBank/DDBJ whole genome shotgun (WGS) entry which is preliminary data.</text>
</comment>
<feature type="domain" description="PTS EIIB type-3" evidence="8">
    <location>
        <begin position="3"/>
        <end position="100"/>
    </location>
</feature>
<dbReference type="GO" id="GO:0008982">
    <property type="term" value="F:protein-N(PI)-phosphohistidine-sugar phosphotransferase activity"/>
    <property type="evidence" value="ECO:0007669"/>
    <property type="project" value="InterPro"/>
</dbReference>
<evidence type="ECO:0000256" key="2">
    <source>
        <dbReference type="ARBA" id="ARBA00022553"/>
    </source>
</evidence>
<keyword evidence="4" id="KW-0808">Transferase</keyword>
<dbReference type="Pfam" id="PF02302">
    <property type="entry name" value="PTS_IIB"/>
    <property type="match status" value="1"/>
</dbReference>
<dbReference type="RefSeq" id="WP_002564044.1">
    <property type="nucleotide sequence ID" value="NZ_CALJSN010000010.1"/>
</dbReference>
<organism evidence="9 10">
    <name type="scientific">Atopobium minutum</name>
    <dbReference type="NCBI Taxonomy" id="1381"/>
    <lineage>
        <taxon>Bacteria</taxon>
        <taxon>Bacillati</taxon>
        <taxon>Actinomycetota</taxon>
        <taxon>Coriobacteriia</taxon>
        <taxon>Coriobacteriales</taxon>
        <taxon>Atopobiaceae</taxon>
        <taxon>Atopobium</taxon>
    </lineage>
</organism>
<keyword evidence="2" id="KW-0597">Phosphoprotein</keyword>
<dbReference type="Gene3D" id="3.40.50.2300">
    <property type="match status" value="1"/>
</dbReference>
<evidence type="ECO:0000256" key="5">
    <source>
        <dbReference type="ARBA" id="ARBA00022683"/>
    </source>
</evidence>
<accession>A0AB38A7M4</accession>
<sequence length="100" mass="11040">MKDYKILLVCSGGMSTTILMSKMQKYAEEKGMNLKVDACAASACQDKASEYDIILLGPQIAYQKSSIIAKVSIPVVAMQPQDYAMARCEHIFKQVDEILS</sequence>
<gene>
    <name evidence="9" type="ORF">SAMN04489746_1291</name>
</gene>
<proteinExistence type="predicted"/>
<evidence type="ECO:0000313" key="10">
    <source>
        <dbReference type="Proteomes" id="UP000183687"/>
    </source>
</evidence>
<dbReference type="EMBL" id="FNSH01000001">
    <property type="protein sequence ID" value="SEB92467.1"/>
    <property type="molecule type" value="Genomic_DNA"/>
</dbReference>
<name>A0AB38A7M4_9ACTN</name>
<evidence type="ECO:0000256" key="6">
    <source>
        <dbReference type="ARBA" id="ARBA00022777"/>
    </source>
</evidence>
<dbReference type="SUPFAM" id="SSF52794">
    <property type="entry name" value="PTS system IIB component-like"/>
    <property type="match status" value="1"/>
</dbReference>
<dbReference type="InterPro" id="IPR036095">
    <property type="entry name" value="PTS_EIIB-like_sf"/>
</dbReference>
<evidence type="ECO:0000256" key="1">
    <source>
        <dbReference type="ARBA" id="ARBA00022448"/>
    </source>
</evidence>
<dbReference type="CDD" id="cd05564">
    <property type="entry name" value="PTS_IIB_chitobiose_lichenan"/>
    <property type="match status" value="1"/>
</dbReference>
<evidence type="ECO:0000256" key="7">
    <source>
        <dbReference type="PROSITE-ProRule" id="PRU00423"/>
    </source>
</evidence>
<dbReference type="GO" id="GO:0016301">
    <property type="term" value="F:kinase activity"/>
    <property type="evidence" value="ECO:0007669"/>
    <property type="project" value="UniProtKB-KW"/>
</dbReference>
<dbReference type="PANTHER" id="PTHR34581:SF2">
    <property type="entry name" value="PTS SYSTEM N,N'-DIACETYLCHITOBIOSE-SPECIFIC EIIB COMPONENT"/>
    <property type="match status" value="1"/>
</dbReference>